<dbReference type="GO" id="GO:1990112">
    <property type="term" value="C:RQC complex"/>
    <property type="evidence" value="ECO:0007669"/>
    <property type="project" value="UniProtKB-UniRule"/>
</dbReference>
<dbReference type="SMART" id="SM01197">
    <property type="entry name" value="FANCL_C"/>
    <property type="match status" value="1"/>
</dbReference>
<evidence type="ECO:0000259" key="17">
    <source>
        <dbReference type="PROSITE" id="PS50089"/>
    </source>
</evidence>
<dbReference type="CDD" id="cd16491">
    <property type="entry name" value="RING-CH-C4HC3_LTN1"/>
    <property type="match status" value="1"/>
</dbReference>
<keyword evidence="16" id="KW-0732">Signal</keyword>
<comment type="function">
    <text evidence="15">E3 ubiquitin-protein ligase. Component of the ribosome quality control complex (RQC), a ribosome-associated complex that mediates ubiquitination and extraction of incompletely synthesized nascent chains for proteasomal degradation.</text>
</comment>
<evidence type="ECO:0000256" key="1">
    <source>
        <dbReference type="ARBA" id="ARBA00000900"/>
    </source>
</evidence>
<evidence type="ECO:0000256" key="14">
    <source>
        <dbReference type="PROSITE-ProRule" id="PRU00175"/>
    </source>
</evidence>
<dbReference type="GO" id="GO:0008270">
    <property type="term" value="F:zinc ion binding"/>
    <property type="evidence" value="ECO:0007669"/>
    <property type="project" value="UniProtKB-KW"/>
</dbReference>
<evidence type="ECO:0000256" key="15">
    <source>
        <dbReference type="RuleBase" id="RU367090"/>
    </source>
</evidence>
<dbReference type="PANTHER" id="PTHR12389">
    <property type="entry name" value="ZINC FINGER PROTEIN 294"/>
    <property type="match status" value="1"/>
</dbReference>
<accession>A0A813L1A5</accession>
<evidence type="ECO:0000256" key="7">
    <source>
        <dbReference type="ARBA" id="ARBA00022490"/>
    </source>
</evidence>
<dbReference type="SUPFAM" id="SSF57850">
    <property type="entry name" value="RING/U-box"/>
    <property type="match status" value="1"/>
</dbReference>
<dbReference type="GO" id="GO:0016567">
    <property type="term" value="P:protein ubiquitination"/>
    <property type="evidence" value="ECO:0007669"/>
    <property type="project" value="UniProtKB-UniPathway"/>
</dbReference>
<dbReference type="GO" id="GO:0072344">
    <property type="term" value="P:rescue of stalled ribosome"/>
    <property type="evidence" value="ECO:0007669"/>
    <property type="project" value="UniProtKB-UniRule"/>
</dbReference>
<dbReference type="GO" id="GO:0005829">
    <property type="term" value="C:cytosol"/>
    <property type="evidence" value="ECO:0007669"/>
    <property type="project" value="UniProtKB-SubCell"/>
</dbReference>
<gene>
    <name evidence="18" type="ORF">PGLA2088_LOCUS39708</name>
</gene>
<evidence type="ECO:0000256" key="12">
    <source>
        <dbReference type="ARBA" id="ARBA00022786"/>
    </source>
</evidence>
<comment type="catalytic activity">
    <reaction evidence="1 15">
        <text>S-ubiquitinyl-[E2 ubiquitin-conjugating enzyme]-L-cysteine + [acceptor protein]-L-lysine = [E2 ubiquitin-conjugating enzyme]-L-cysteine + N(6)-ubiquitinyl-[acceptor protein]-L-lysine.</text>
        <dbReference type="EC" id="2.3.2.27"/>
    </reaction>
</comment>
<evidence type="ECO:0000256" key="11">
    <source>
        <dbReference type="ARBA" id="ARBA00022771"/>
    </source>
</evidence>
<dbReference type="SMART" id="SM00184">
    <property type="entry name" value="RING"/>
    <property type="match status" value="1"/>
</dbReference>
<dbReference type="InterPro" id="IPR013083">
    <property type="entry name" value="Znf_RING/FYVE/PHD"/>
</dbReference>
<evidence type="ECO:0000256" key="3">
    <source>
        <dbReference type="ARBA" id="ARBA00004906"/>
    </source>
</evidence>
<feature type="domain" description="RING-type" evidence="17">
    <location>
        <begin position="223"/>
        <end position="270"/>
    </location>
</feature>
<keyword evidence="8 15" id="KW-0808">Transferase</keyword>
<reference evidence="18" key="1">
    <citation type="submission" date="2021-02" db="EMBL/GenBank/DDBJ databases">
        <authorList>
            <person name="Dougan E. K."/>
            <person name="Rhodes N."/>
            <person name="Thang M."/>
            <person name="Chan C."/>
        </authorList>
    </citation>
    <scope>NUCLEOTIDE SEQUENCE</scope>
</reference>
<comment type="similarity">
    <text evidence="4 15">Belongs to the LTN1 family.</text>
</comment>
<organism evidence="18 19">
    <name type="scientific">Polarella glacialis</name>
    <name type="common">Dinoflagellate</name>
    <dbReference type="NCBI Taxonomy" id="89957"/>
    <lineage>
        <taxon>Eukaryota</taxon>
        <taxon>Sar</taxon>
        <taxon>Alveolata</taxon>
        <taxon>Dinophyceae</taxon>
        <taxon>Suessiales</taxon>
        <taxon>Suessiaceae</taxon>
        <taxon>Polarella</taxon>
    </lineage>
</organism>
<dbReference type="EMBL" id="CAJNNW010033231">
    <property type="protein sequence ID" value="CAE8717793.1"/>
    <property type="molecule type" value="Genomic_DNA"/>
</dbReference>
<dbReference type="Pfam" id="PF23009">
    <property type="entry name" value="UBC_like"/>
    <property type="match status" value="1"/>
</dbReference>
<evidence type="ECO:0000313" key="18">
    <source>
        <dbReference type="EMBL" id="CAE8717793.1"/>
    </source>
</evidence>
<dbReference type="FunFam" id="3.30.40.10:FF:000038">
    <property type="entry name" value="E3 ubiquitin-protein ligase listerin"/>
    <property type="match status" value="1"/>
</dbReference>
<dbReference type="EC" id="2.3.2.27" evidence="5 15"/>
<evidence type="ECO:0000256" key="9">
    <source>
        <dbReference type="ARBA" id="ARBA00022723"/>
    </source>
</evidence>
<dbReference type="InterPro" id="IPR054477">
    <property type="entry name" value="LTN1_E3_ligase_6th"/>
</dbReference>
<evidence type="ECO:0000256" key="5">
    <source>
        <dbReference type="ARBA" id="ARBA00012483"/>
    </source>
</evidence>
<evidence type="ECO:0000256" key="16">
    <source>
        <dbReference type="SAM" id="SignalP"/>
    </source>
</evidence>
<sequence>MEQWTGPVQPLLRLLCHVLTSGRLAARDDGTSRGETASEVLVARALAEDSDSPDFCHAYGLSALAARTFLLALRVAPAAVRSFWEQLPRRRDRDLVEKLVARSFSPVLFLAEAAAASTQLEAHADRLTDIEASVTRRAPQLVLQLAREELRAELCVLLPPAFPLRLATAEPPEKMPGIPKPRIRNWMLQARQVLAGQKPMVVGRVMLMWARSFAVAFDGVEDCPICYNVVHLTTQTIPRKACPTCKHKFHNECLYHWFKTSAKTTCPLCTQPF</sequence>
<dbReference type="GO" id="GO:0043023">
    <property type="term" value="F:ribosomal large subunit binding"/>
    <property type="evidence" value="ECO:0007669"/>
    <property type="project" value="TreeGrafter"/>
</dbReference>
<dbReference type="GO" id="GO:0061630">
    <property type="term" value="F:ubiquitin protein ligase activity"/>
    <property type="evidence" value="ECO:0007669"/>
    <property type="project" value="UniProtKB-UniRule"/>
</dbReference>
<evidence type="ECO:0000256" key="8">
    <source>
        <dbReference type="ARBA" id="ARBA00022679"/>
    </source>
</evidence>
<evidence type="ECO:0000256" key="2">
    <source>
        <dbReference type="ARBA" id="ARBA00004514"/>
    </source>
</evidence>
<dbReference type="InterPro" id="IPR001841">
    <property type="entry name" value="Znf_RING"/>
</dbReference>
<keyword evidence="12 15" id="KW-0833">Ubl conjugation pathway</keyword>
<dbReference type="InterPro" id="IPR039795">
    <property type="entry name" value="LTN1/Rkr1"/>
</dbReference>
<dbReference type="UniPathway" id="UPA00143"/>
<dbReference type="PROSITE" id="PS50089">
    <property type="entry name" value="ZF_RING_2"/>
    <property type="match status" value="1"/>
</dbReference>
<evidence type="ECO:0000256" key="4">
    <source>
        <dbReference type="ARBA" id="ARBA00007997"/>
    </source>
</evidence>
<keyword evidence="11 14" id="KW-0863">Zinc-finger</keyword>
<evidence type="ECO:0000313" key="19">
    <source>
        <dbReference type="Proteomes" id="UP000626109"/>
    </source>
</evidence>
<proteinExistence type="inferred from homology"/>
<keyword evidence="10" id="KW-0677">Repeat</keyword>
<name>A0A813L1A5_POLGL</name>
<keyword evidence="9 15" id="KW-0479">Metal-binding</keyword>
<comment type="subunit">
    <text evidence="15">Component of the ribosome quality control complex (RQC).</text>
</comment>
<feature type="chain" id="PRO_5032293472" description="E3 ubiquitin-protein ligase listerin" evidence="16">
    <location>
        <begin position="27"/>
        <end position="273"/>
    </location>
</feature>
<evidence type="ECO:0000256" key="13">
    <source>
        <dbReference type="ARBA" id="ARBA00022833"/>
    </source>
</evidence>
<comment type="subcellular location">
    <subcellularLocation>
        <location evidence="2">Cytoplasm</location>
        <location evidence="2">Cytosol</location>
    </subcellularLocation>
</comment>
<protein>
    <recommendedName>
        <fullName evidence="6 15">E3 ubiquitin-protein ligase listerin</fullName>
        <ecNumber evidence="5 15">2.3.2.27</ecNumber>
    </recommendedName>
    <alternativeName>
        <fullName evidence="15">RING-type E3 ubiquitin transferase listerin</fullName>
    </alternativeName>
</protein>
<evidence type="ECO:0000256" key="6">
    <source>
        <dbReference type="ARBA" id="ARBA00017157"/>
    </source>
</evidence>
<comment type="caution">
    <text evidence="18">The sequence shown here is derived from an EMBL/GenBank/DDBJ whole genome shotgun (WGS) entry which is preliminary data.</text>
</comment>
<dbReference type="GO" id="GO:1990116">
    <property type="term" value="P:ribosome-associated ubiquitin-dependent protein catabolic process"/>
    <property type="evidence" value="ECO:0007669"/>
    <property type="project" value="UniProtKB-UniRule"/>
</dbReference>
<dbReference type="InterPro" id="IPR054478">
    <property type="entry name" value="LTN1_UBC"/>
</dbReference>
<dbReference type="PANTHER" id="PTHR12389:SF0">
    <property type="entry name" value="E3 UBIQUITIN-PROTEIN LIGASE LISTERIN"/>
    <property type="match status" value="1"/>
</dbReference>
<keyword evidence="7" id="KW-0963">Cytoplasm</keyword>
<dbReference type="AlphaFoldDB" id="A0A813L1A5"/>
<dbReference type="Proteomes" id="UP000626109">
    <property type="component" value="Unassembled WGS sequence"/>
</dbReference>
<dbReference type="Pfam" id="PF13639">
    <property type="entry name" value="zf-RING_2"/>
    <property type="match status" value="1"/>
</dbReference>
<dbReference type="Gene3D" id="3.30.40.10">
    <property type="entry name" value="Zinc/RING finger domain, C3HC4 (zinc finger)"/>
    <property type="match status" value="1"/>
</dbReference>
<dbReference type="InterPro" id="IPR039804">
    <property type="entry name" value="RING-CH-C4HC3_LTN1"/>
</dbReference>
<feature type="signal peptide" evidence="16">
    <location>
        <begin position="1"/>
        <end position="26"/>
    </location>
</feature>
<keyword evidence="13 15" id="KW-0862">Zinc</keyword>
<evidence type="ECO:0000256" key="10">
    <source>
        <dbReference type="ARBA" id="ARBA00022737"/>
    </source>
</evidence>
<comment type="pathway">
    <text evidence="3 15">Protein modification; protein ubiquitination.</text>
</comment>
<dbReference type="Pfam" id="PF22999">
    <property type="entry name" value="LTN1_E3_ligase_6th"/>
    <property type="match status" value="1"/>
</dbReference>